<dbReference type="Pfam" id="PF00230">
    <property type="entry name" value="MIP"/>
    <property type="match status" value="2"/>
</dbReference>
<dbReference type="PROSITE" id="PS00221">
    <property type="entry name" value="MIP"/>
    <property type="match status" value="2"/>
</dbReference>
<dbReference type="InterPro" id="IPR023271">
    <property type="entry name" value="Aquaporin-like"/>
</dbReference>
<protein>
    <recommendedName>
        <fullName evidence="9">Aquaporin</fullName>
    </recommendedName>
</protein>
<dbReference type="PANTHER" id="PTHR45724:SF13">
    <property type="entry name" value="AQUAPORIN NIP1-1-RELATED"/>
    <property type="match status" value="1"/>
</dbReference>
<sequence>MANIAKPCLVEFIGTFFLAFTIGTAAGQGASLAPLAIGSTLMCAIYWGGHMSGANFNPAVSLAVCIRGKLKPVVCGCYMLAQFTASAVAFAAVSTLLPKVGSPAPGAGVEIGAAFVAELVLTFALCHTVLHTATSSAGAGNSYFGLAIGYTVLSGAISVGGVSGGAFNPAVGVLSLLNGLNATTVLQLYFLAPLLGGSLAAGLFHLTHPHETSDGRVDKPAFTDCAIEFVGTFMLCFTISLAAAASNASGLAPVSIGAMLMAQVYAGGPTSGGHYNPAVSLGVLVRARAGGIDFGAAKAAVYMMTQSLAAVAASAAARAVLGSGVGHPEVGGGVETRAAWLAEFLGTLLLVSVVLQVATAPGTKGNSFFGLAIGFTVLSMAVSLGPISGGAFNPAVGLLGTVARGFPFEAASTSLSVYLTACPAAGLVAGLLFPLLTNGGEHASPHEAERTALNVIDDKQEGDEELGR</sequence>
<keyword evidence="2 6" id="KW-0813">Transport</keyword>
<feature type="transmembrane region" description="Helical" evidence="7">
    <location>
        <begin position="338"/>
        <end position="357"/>
    </location>
</feature>
<dbReference type="AlphaFoldDB" id="A0A7S0EQ69"/>
<evidence type="ECO:0000313" key="8">
    <source>
        <dbReference type="EMBL" id="CAD8488624.1"/>
    </source>
</evidence>
<dbReference type="GO" id="GO:0015267">
    <property type="term" value="F:channel activity"/>
    <property type="evidence" value="ECO:0007669"/>
    <property type="project" value="InterPro"/>
</dbReference>
<feature type="transmembrane region" description="Helical" evidence="7">
    <location>
        <begin position="142"/>
        <end position="166"/>
    </location>
</feature>
<evidence type="ECO:0000256" key="3">
    <source>
        <dbReference type="ARBA" id="ARBA00022692"/>
    </source>
</evidence>
<keyword evidence="3 6" id="KW-0812">Transmembrane</keyword>
<dbReference type="InterPro" id="IPR000425">
    <property type="entry name" value="MIP"/>
</dbReference>
<reference evidence="8" key="1">
    <citation type="submission" date="2021-01" db="EMBL/GenBank/DDBJ databases">
        <authorList>
            <person name="Corre E."/>
            <person name="Pelletier E."/>
            <person name="Niang G."/>
            <person name="Scheremetjew M."/>
            <person name="Finn R."/>
            <person name="Kale V."/>
            <person name="Holt S."/>
            <person name="Cochrane G."/>
            <person name="Meng A."/>
            <person name="Brown T."/>
            <person name="Cohen L."/>
        </authorList>
    </citation>
    <scope>NUCLEOTIDE SEQUENCE</scope>
    <source>
        <strain evidence="8">CCMP1374</strain>
    </source>
</reference>
<feature type="transmembrane region" description="Helical" evidence="7">
    <location>
        <begin position="186"/>
        <end position="204"/>
    </location>
</feature>
<evidence type="ECO:0000256" key="2">
    <source>
        <dbReference type="ARBA" id="ARBA00022448"/>
    </source>
</evidence>
<proteinExistence type="inferred from homology"/>
<feature type="transmembrane region" description="Helical" evidence="7">
    <location>
        <begin position="415"/>
        <end position="436"/>
    </location>
</feature>
<dbReference type="SUPFAM" id="SSF81338">
    <property type="entry name" value="Aquaporin-like"/>
    <property type="match status" value="2"/>
</dbReference>
<dbReference type="EMBL" id="HBEP01018445">
    <property type="protein sequence ID" value="CAD8488624.1"/>
    <property type="molecule type" value="Transcribed_RNA"/>
</dbReference>
<feature type="transmembrane region" description="Helical" evidence="7">
    <location>
        <begin position="369"/>
        <end position="395"/>
    </location>
</feature>
<feature type="transmembrane region" description="Helical" evidence="7">
    <location>
        <begin position="111"/>
        <end position="130"/>
    </location>
</feature>
<gene>
    <name evidence="8" type="ORF">PANT1444_LOCUS10337</name>
</gene>
<comment type="similarity">
    <text evidence="6">Belongs to the MIP/aquaporin (TC 1.A.8) family.</text>
</comment>
<accession>A0A7S0EQ69</accession>
<dbReference type="PANTHER" id="PTHR45724">
    <property type="entry name" value="AQUAPORIN NIP2-1"/>
    <property type="match status" value="1"/>
</dbReference>
<evidence type="ECO:0000256" key="7">
    <source>
        <dbReference type="SAM" id="Phobius"/>
    </source>
</evidence>
<dbReference type="InterPro" id="IPR034294">
    <property type="entry name" value="Aquaporin_transptr"/>
</dbReference>
<evidence type="ECO:0000256" key="5">
    <source>
        <dbReference type="ARBA" id="ARBA00023136"/>
    </source>
</evidence>
<dbReference type="PRINTS" id="PR00783">
    <property type="entry name" value="MINTRINSICP"/>
</dbReference>
<dbReference type="InterPro" id="IPR022357">
    <property type="entry name" value="MIP_CS"/>
</dbReference>
<dbReference type="Gene3D" id="1.20.1080.10">
    <property type="entry name" value="Glycerol uptake facilitator protein"/>
    <property type="match status" value="2"/>
</dbReference>
<comment type="subcellular location">
    <subcellularLocation>
        <location evidence="1">Membrane</location>
        <topology evidence="1">Multi-pass membrane protein</topology>
    </subcellularLocation>
</comment>
<evidence type="ECO:0000256" key="6">
    <source>
        <dbReference type="RuleBase" id="RU000477"/>
    </source>
</evidence>
<name>A0A7S0EQ69_9EUKA</name>
<feature type="transmembrane region" description="Helical" evidence="7">
    <location>
        <begin position="225"/>
        <end position="245"/>
    </location>
</feature>
<keyword evidence="5 7" id="KW-0472">Membrane</keyword>
<evidence type="ECO:0008006" key="9">
    <source>
        <dbReference type="Google" id="ProtNLM"/>
    </source>
</evidence>
<organism evidence="8">
    <name type="scientific">Phaeocystis antarctica</name>
    <dbReference type="NCBI Taxonomy" id="33657"/>
    <lineage>
        <taxon>Eukaryota</taxon>
        <taxon>Haptista</taxon>
        <taxon>Haptophyta</taxon>
        <taxon>Prymnesiophyceae</taxon>
        <taxon>Phaeocystales</taxon>
        <taxon>Phaeocystaceae</taxon>
        <taxon>Phaeocystis</taxon>
    </lineage>
</organism>
<evidence type="ECO:0000256" key="1">
    <source>
        <dbReference type="ARBA" id="ARBA00004141"/>
    </source>
</evidence>
<evidence type="ECO:0000256" key="4">
    <source>
        <dbReference type="ARBA" id="ARBA00022989"/>
    </source>
</evidence>
<dbReference type="GO" id="GO:0016020">
    <property type="term" value="C:membrane"/>
    <property type="evidence" value="ECO:0007669"/>
    <property type="project" value="UniProtKB-SubCell"/>
</dbReference>
<feature type="transmembrane region" description="Helical" evidence="7">
    <location>
        <begin position="7"/>
        <end position="26"/>
    </location>
</feature>
<feature type="transmembrane region" description="Helical" evidence="7">
    <location>
        <begin position="70"/>
        <end position="91"/>
    </location>
</feature>
<keyword evidence="4 7" id="KW-1133">Transmembrane helix</keyword>